<dbReference type="Pfam" id="PF01814">
    <property type="entry name" value="Hemerythrin"/>
    <property type="match status" value="1"/>
</dbReference>
<feature type="coiled-coil region" evidence="1">
    <location>
        <begin position="95"/>
        <end position="122"/>
    </location>
</feature>
<evidence type="ECO:0000313" key="4">
    <source>
        <dbReference type="Proteomes" id="UP000652427"/>
    </source>
</evidence>
<gene>
    <name evidence="3" type="ORF">HUO14_00115</name>
</gene>
<dbReference type="EMBL" id="JABWMH010000001">
    <property type="protein sequence ID" value="NVD26301.1"/>
    <property type="molecule type" value="Genomic_DNA"/>
</dbReference>
<keyword evidence="4" id="KW-1185">Reference proteome</keyword>
<dbReference type="RefSeq" id="WP_176277881.1">
    <property type="nucleotide sequence ID" value="NZ_JABWMH010000001.1"/>
</dbReference>
<dbReference type="PANTHER" id="PTHR35585:SF1">
    <property type="entry name" value="HHE DOMAIN PROTEIN (AFU_ORTHOLOGUE AFUA_4G00730)"/>
    <property type="match status" value="1"/>
</dbReference>
<evidence type="ECO:0000259" key="2">
    <source>
        <dbReference type="Pfam" id="PF01814"/>
    </source>
</evidence>
<organism evidence="3 4">
    <name type="scientific">Parasphingorhabdus flavimaris</name>
    <dbReference type="NCBI Taxonomy" id="266812"/>
    <lineage>
        <taxon>Bacteria</taxon>
        <taxon>Pseudomonadati</taxon>
        <taxon>Pseudomonadota</taxon>
        <taxon>Alphaproteobacteria</taxon>
        <taxon>Sphingomonadales</taxon>
        <taxon>Sphingomonadaceae</taxon>
        <taxon>Parasphingorhabdus</taxon>
    </lineage>
</organism>
<evidence type="ECO:0000313" key="3">
    <source>
        <dbReference type="EMBL" id="NVD26301.1"/>
    </source>
</evidence>
<feature type="domain" description="Hemerythrin-like" evidence="2">
    <location>
        <begin position="3"/>
        <end position="119"/>
    </location>
</feature>
<keyword evidence="1" id="KW-0175">Coiled coil</keyword>
<dbReference type="InterPro" id="IPR012312">
    <property type="entry name" value="Hemerythrin-like"/>
</dbReference>
<sequence length="148" mass="17520">MNIYERIVQDHDKHRELAAQIMKTEGNSEERNELWQQFKPEAVAHANAEEQTFYAELIEARKSQEQARHSVHEHKEADDLIQELDEMDMSSSGWIQKFEKLKDELEHHMDEEENDVFEIARKVISNDLANDLVDKFEKRKRSEIGENA</sequence>
<name>A0ABX2MY84_9SPHN</name>
<dbReference type="Gene3D" id="1.20.120.520">
    <property type="entry name" value="nmb1532 protein domain like"/>
    <property type="match status" value="1"/>
</dbReference>
<dbReference type="Proteomes" id="UP000652427">
    <property type="component" value="Unassembled WGS sequence"/>
</dbReference>
<accession>A0ABX2MY84</accession>
<comment type="caution">
    <text evidence="3">The sequence shown here is derived from an EMBL/GenBank/DDBJ whole genome shotgun (WGS) entry which is preliminary data.</text>
</comment>
<proteinExistence type="predicted"/>
<dbReference type="PANTHER" id="PTHR35585">
    <property type="entry name" value="HHE DOMAIN PROTEIN (AFU_ORTHOLOGUE AFUA_4G00730)"/>
    <property type="match status" value="1"/>
</dbReference>
<reference evidence="3 4" key="1">
    <citation type="submission" date="2020-06" db="EMBL/GenBank/DDBJ databases">
        <authorList>
            <person name="Kim S.-J."/>
            <person name="Park S.-J."/>
        </authorList>
    </citation>
    <scope>NUCLEOTIDE SEQUENCE [LARGE SCALE GENOMIC DNA]</scope>
    <source>
        <strain evidence="3 4">SW-151</strain>
    </source>
</reference>
<protein>
    <submittedName>
        <fullName evidence="3">Hemerythrin domain-containing protein</fullName>
    </submittedName>
</protein>
<evidence type="ECO:0000256" key="1">
    <source>
        <dbReference type="SAM" id="Coils"/>
    </source>
</evidence>